<reference evidence="3" key="1">
    <citation type="submission" date="2017-03" db="EMBL/GenBank/DDBJ databases">
        <authorList>
            <person name="Rodrigo-Torres L."/>
            <person name="Arahal R.D."/>
            <person name="Lucena T."/>
        </authorList>
    </citation>
    <scope>NUCLEOTIDE SEQUENCE [LARGE SCALE GENOMIC DNA]</scope>
    <source>
        <strain evidence="3">CECT 8411</strain>
    </source>
</reference>
<keyword evidence="2" id="KW-0489">Methyltransferase</keyword>
<dbReference type="Pfam" id="PF08241">
    <property type="entry name" value="Methyltransf_11"/>
    <property type="match status" value="1"/>
</dbReference>
<keyword evidence="2" id="KW-0808">Transferase</keyword>
<dbReference type="RefSeq" id="WP_085824871.1">
    <property type="nucleotide sequence ID" value="NZ_FWFP01000019.1"/>
</dbReference>
<dbReference type="GO" id="GO:0043770">
    <property type="term" value="F:demethylmenaquinone methyltransferase activity"/>
    <property type="evidence" value="ECO:0007669"/>
    <property type="project" value="UniProtKB-EC"/>
</dbReference>
<protein>
    <submittedName>
        <fullName evidence="2">Demethylmenaquinone methyltransferase</fullName>
        <ecNumber evidence="2">2.1.1.163</ecNumber>
    </submittedName>
</protein>
<dbReference type="EC" id="2.1.1.163" evidence="2"/>
<sequence>MLAETPLDDAVDLYDKLAPRYDKLHHRWLRHAGGEAQAALEGLVRALALPNSKFLDAGCGTGNLARRLIAEGMPPNLMTLLDPSVAMLARCADIPVPKIQGRLESLPFEDGTFDLVTCAWALETVPDPHLALSELCRVVRAGGALCLAFCADEPARGFADSLMRQALLFRGTGRFMSRSRLMQAIERFENFEVRAIPSHGPASTLLARRSGEATQAPL</sequence>
<dbReference type="InterPro" id="IPR013216">
    <property type="entry name" value="Methyltransf_11"/>
</dbReference>
<keyword evidence="3" id="KW-1185">Reference proteome</keyword>
<evidence type="ECO:0000313" key="2">
    <source>
        <dbReference type="EMBL" id="SLN76634.1"/>
    </source>
</evidence>
<dbReference type="CDD" id="cd02440">
    <property type="entry name" value="AdoMet_MTases"/>
    <property type="match status" value="1"/>
</dbReference>
<name>A0A1X7ADF8_9RHOB</name>
<proteinExistence type="predicted"/>
<organism evidence="2 3">
    <name type="scientific">Ruegeria meonggei</name>
    <dbReference type="NCBI Taxonomy" id="1446476"/>
    <lineage>
        <taxon>Bacteria</taxon>
        <taxon>Pseudomonadati</taxon>
        <taxon>Pseudomonadota</taxon>
        <taxon>Alphaproteobacteria</taxon>
        <taxon>Rhodobacterales</taxon>
        <taxon>Roseobacteraceae</taxon>
        <taxon>Ruegeria</taxon>
    </lineage>
</organism>
<feature type="domain" description="Methyltransferase type 11" evidence="1">
    <location>
        <begin position="55"/>
        <end position="146"/>
    </location>
</feature>
<dbReference type="AlphaFoldDB" id="A0A1X7ADF8"/>
<dbReference type="Gene3D" id="3.40.50.150">
    <property type="entry name" value="Vaccinia Virus protein VP39"/>
    <property type="match status" value="1"/>
</dbReference>
<dbReference type="Proteomes" id="UP000193778">
    <property type="component" value="Unassembled WGS sequence"/>
</dbReference>
<dbReference type="PANTHER" id="PTHR43591">
    <property type="entry name" value="METHYLTRANSFERASE"/>
    <property type="match status" value="1"/>
</dbReference>
<dbReference type="InterPro" id="IPR029063">
    <property type="entry name" value="SAM-dependent_MTases_sf"/>
</dbReference>
<dbReference type="GO" id="GO:0008757">
    <property type="term" value="F:S-adenosylmethionine-dependent methyltransferase activity"/>
    <property type="evidence" value="ECO:0007669"/>
    <property type="project" value="InterPro"/>
</dbReference>
<dbReference type="EMBL" id="FWFP01000019">
    <property type="protein sequence ID" value="SLN76634.1"/>
    <property type="molecule type" value="Genomic_DNA"/>
</dbReference>
<evidence type="ECO:0000259" key="1">
    <source>
        <dbReference type="Pfam" id="PF08241"/>
    </source>
</evidence>
<gene>
    <name evidence="2" type="primary">ubiE_7</name>
    <name evidence="2" type="ORF">RUM8411_04449</name>
</gene>
<accession>A0A1X7ADF8</accession>
<dbReference type="GO" id="GO:0032259">
    <property type="term" value="P:methylation"/>
    <property type="evidence" value="ECO:0007669"/>
    <property type="project" value="UniProtKB-KW"/>
</dbReference>
<evidence type="ECO:0000313" key="3">
    <source>
        <dbReference type="Proteomes" id="UP000193778"/>
    </source>
</evidence>
<dbReference type="OrthoDB" id="9803855at2"/>
<dbReference type="SUPFAM" id="SSF53335">
    <property type="entry name" value="S-adenosyl-L-methionine-dependent methyltransferases"/>
    <property type="match status" value="1"/>
</dbReference>